<evidence type="ECO:0000256" key="5">
    <source>
        <dbReference type="ARBA" id="ARBA00023316"/>
    </source>
</evidence>
<dbReference type="InterPro" id="IPR034079">
    <property type="entry name" value="R3H_KhpB"/>
</dbReference>
<comment type="domain">
    <text evidence="6">Has an N-terminal Jag-N domain and 2 RNA-binding domains (KH and R3H).</text>
</comment>
<dbReference type="SMART" id="SM00393">
    <property type="entry name" value="R3H"/>
    <property type="match status" value="1"/>
</dbReference>
<keyword evidence="3 6" id="KW-0133">Cell shape</keyword>
<dbReference type="Gene3D" id="3.30.30.80">
    <property type="entry name" value="probable RNA-binding protein from clostridium symbiosum atcc 14940"/>
    <property type="match status" value="1"/>
</dbReference>
<dbReference type="SUPFAM" id="SSF82708">
    <property type="entry name" value="R3H domain"/>
    <property type="match status" value="1"/>
</dbReference>
<keyword evidence="2 6" id="KW-0694">RNA-binding</keyword>
<dbReference type="Proteomes" id="UP000640786">
    <property type="component" value="Unassembled WGS sequence"/>
</dbReference>
<comment type="function">
    <text evidence="6">A probable RNA chaperone. Forms a complex with KhpA which binds to cellular RNA and controls its expression. Plays a role in peptidoglycan (PG) homeostasis and cell length regulation.</text>
</comment>
<evidence type="ECO:0000256" key="2">
    <source>
        <dbReference type="ARBA" id="ARBA00022884"/>
    </source>
</evidence>
<comment type="subunit">
    <text evidence="6">Forms a complex with KhpA.</text>
</comment>
<proteinExistence type="inferred from homology"/>
<reference evidence="8 9" key="1">
    <citation type="submission" date="2020-08" db="EMBL/GenBank/DDBJ databases">
        <title>A Genomic Blueprint of the Chicken Gut Microbiome.</title>
        <authorList>
            <person name="Gilroy R."/>
            <person name="Ravi A."/>
            <person name="Getino M."/>
            <person name="Pursley I."/>
            <person name="Horton D.L."/>
            <person name="Alikhan N.-F."/>
            <person name="Baker D."/>
            <person name="Gharbi K."/>
            <person name="Hall N."/>
            <person name="Watson M."/>
            <person name="Adriaenssens E.M."/>
            <person name="Foster-Nyarko E."/>
            <person name="Jarju S."/>
            <person name="Secka A."/>
            <person name="Antonio M."/>
            <person name="Oren A."/>
            <person name="Chaudhuri R."/>
            <person name="La Ragione R.M."/>
            <person name="Hildebrand F."/>
            <person name="Pallen M.J."/>
        </authorList>
    </citation>
    <scope>NUCLEOTIDE SEQUENCE [LARGE SCALE GENOMIC DNA]</scope>
    <source>
        <strain evidence="8 9">Sa2BUA9</strain>
    </source>
</reference>
<dbReference type="PANTHER" id="PTHR35800:SF1">
    <property type="entry name" value="RNA-BINDING PROTEIN KHPB"/>
    <property type="match status" value="1"/>
</dbReference>
<feature type="domain" description="R3H" evidence="7">
    <location>
        <begin position="186"/>
        <end position="252"/>
    </location>
</feature>
<accession>A0ABR8RAR3</accession>
<comment type="subcellular location">
    <subcellularLocation>
        <location evidence="6">Cytoplasm</location>
    </subcellularLocation>
</comment>
<organism evidence="8 9">
    <name type="scientific">Psychrobacillus faecigallinarum</name>
    <dbReference type="NCBI Taxonomy" id="2762235"/>
    <lineage>
        <taxon>Bacteria</taxon>
        <taxon>Bacillati</taxon>
        <taxon>Bacillota</taxon>
        <taxon>Bacilli</taxon>
        <taxon>Bacillales</taxon>
        <taxon>Bacillaceae</taxon>
        <taxon>Psychrobacillus</taxon>
    </lineage>
</organism>
<keyword evidence="5 6" id="KW-0961">Cell wall biogenesis/degradation</keyword>
<evidence type="ECO:0000256" key="1">
    <source>
        <dbReference type="ARBA" id="ARBA00022490"/>
    </source>
</evidence>
<dbReference type="RefSeq" id="WP_191697339.1">
    <property type="nucleotide sequence ID" value="NZ_JACSQO010000006.1"/>
</dbReference>
<keyword evidence="9" id="KW-1185">Reference proteome</keyword>
<sequence>MKQITQTAPTKEEAINVALKKLEVSREDVSITVVEEGKKGFLGFGAKPAVVEVTVLIKEEPSKEVIIEEHVKESITEKTFPDESSLKEDMKEMIESSETPSNEEAVAETIQYIKTIAKEMEIEDLVITEKREGKFIYLHLNSEKAALLIGKRGQTLNALEKLSQLVANKFSQSFILIKLDVGNYRERRQESLEQLAERMADKAVRTGQPVEFEPMSSSERKIIHNALSSRVDIETYSVGTEPNRYLVIESIK</sequence>
<evidence type="ECO:0000256" key="6">
    <source>
        <dbReference type="HAMAP-Rule" id="MF_00867"/>
    </source>
</evidence>
<gene>
    <name evidence="6" type="primary">khpB</name>
    <name evidence="6" type="synonym">eloR</name>
    <name evidence="8" type="ORF">H9650_12180</name>
</gene>
<dbReference type="InterPro" id="IPR038247">
    <property type="entry name" value="Jag_N_dom_sf"/>
</dbReference>
<dbReference type="InterPro" id="IPR015946">
    <property type="entry name" value="KH_dom-like_a/b"/>
</dbReference>
<dbReference type="HAMAP" id="MF_00867">
    <property type="entry name" value="KhpB"/>
    <property type="match status" value="1"/>
</dbReference>
<comment type="caution">
    <text evidence="6">Lacks conserved residue(s) required for the propagation of feature annotation.</text>
</comment>
<keyword evidence="4 6" id="KW-0143">Chaperone</keyword>
<dbReference type="InterPro" id="IPR001374">
    <property type="entry name" value="R3H_dom"/>
</dbReference>
<protein>
    <recommendedName>
        <fullName evidence="6">RNA-binding protein KhpB</fullName>
    </recommendedName>
    <alternativeName>
        <fullName evidence="6">RNA-binding protein EloR</fullName>
    </alternativeName>
</protein>
<evidence type="ECO:0000256" key="3">
    <source>
        <dbReference type="ARBA" id="ARBA00022960"/>
    </source>
</evidence>
<dbReference type="CDD" id="cd02414">
    <property type="entry name" value="KH-II_Jag"/>
    <property type="match status" value="1"/>
</dbReference>
<name>A0ABR8RAR3_9BACI</name>
<dbReference type="PANTHER" id="PTHR35800">
    <property type="entry name" value="PROTEIN JAG"/>
    <property type="match status" value="1"/>
</dbReference>
<evidence type="ECO:0000256" key="4">
    <source>
        <dbReference type="ARBA" id="ARBA00023186"/>
    </source>
</evidence>
<dbReference type="NCBIfam" id="NF041568">
    <property type="entry name" value="Jag_EloR"/>
    <property type="match status" value="1"/>
</dbReference>
<dbReference type="Gene3D" id="3.30.1370.50">
    <property type="entry name" value="R3H-like domain"/>
    <property type="match status" value="1"/>
</dbReference>
<dbReference type="SMART" id="SM01245">
    <property type="entry name" value="Jag_N"/>
    <property type="match status" value="1"/>
</dbReference>
<keyword evidence="1 6" id="KW-0963">Cytoplasm</keyword>
<dbReference type="Pfam" id="PF14804">
    <property type="entry name" value="Jag_N"/>
    <property type="match status" value="1"/>
</dbReference>
<evidence type="ECO:0000313" key="8">
    <source>
        <dbReference type="EMBL" id="MBD7944874.1"/>
    </source>
</evidence>
<comment type="similarity">
    <text evidence="6">Belongs to the KhpB RNA-binding protein family.</text>
</comment>
<dbReference type="Gene3D" id="3.30.300.20">
    <property type="match status" value="1"/>
</dbReference>
<dbReference type="Pfam" id="PF13083">
    <property type="entry name" value="KH_KhpA-B"/>
    <property type="match status" value="1"/>
</dbReference>
<comment type="caution">
    <text evidence="8">The sequence shown here is derived from an EMBL/GenBank/DDBJ whole genome shotgun (WGS) entry which is preliminary data.</text>
</comment>
<dbReference type="PROSITE" id="PS51061">
    <property type="entry name" value="R3H"/>
    <property type="match status" value="1"/>
</dbReference>
<dbReference type="CDD" id="cd02644">
    <property type="entry name" value="R3H_jag"/>
    <property type="match status" value="1"/>
</dbReference>
<dbReference type="InterPro" id="IPR038008">
    <property type="entry name" value="Jag_KH"/>
</dbReference>
<evidence type="ECO:0000259" key="7">
    <source>
        <dbReference type="PROSITE" id="PS51061"/>
    </source>
</evidence>
<evidence type="ECO:0000313" key="9">
    <source>
        <dbReference type="Proteomes" id="UP000640786"/>
    </source>
</evidence>
<dbReference type="InterPro" id="IPR039247">
    <property type="entry name" value="KhpB"/>
</dbReference>
<dbReference type="EMBL" id="JACSQO010000006">
    <property type="protein sequence ID" value="MBD7944874.1"/>
    <property type="molecule type" value="Genomic_DNA"/>
</dbReference>
<dbReference type="InterPro" id="IPR036867">
    <property type="entry name" value="R3H_dom_sf"/>
</dbReference>
<dbReference type="Pfam" id="PF01424">
    <property type="entry name" value="R3H"/>
    <property type="match status" value="1"/>
</dbReference>
<dbReference type="InterPro" id="IPR032782">
    <property type="entry name" value="KhpB_N"/>
</dbReference>